<dbReference type="Pfam" id="PF01575">
    <property type="entry name" value="MaoC_dehydratas"/>
    <property type="match status" value="1"/>
</dbReference>
<sequence length="147" mass="16464">MIASDAMKRLKVGERYSIRKTIGESDVYLYAGIVGDFHPNHTDKIYAREHLGRRVAHGSLLPGFVSRATVEMIGNRLTPPGYAAQEFRLKMIAPVFIGDTIETTVEITELLLDRRKVLMSAEIRNQEATLCAVGDTIVKVLRTEPHQ</sequence>
<dbReference type="PANTHER" id="PTHR43664">
    <property type="entry name" value="MONOAMINE OXIDASE-RELATED"/>
    <property type="match status" value="1"/>
</dbReference>
<dbReference type="EMBL" id="FQWM01000012">
    <property type="protein sequence ID" value="SHH87119.1"/>
    <property type="molecule type" value="Genomic_DNA"/>
</dbReference>
<organism evidence="2 3">
    <name type="scientific">Cognatishimia maritima</name>
    <dbReference type="NCBI Taxonomy" id="870908"/>
    <lineage>
        <taxon>Bacteria</taxon>
        <taxon>Pseudomonadati</taxon>
        <taxon>Pseudomonadota</taxon>
        <taxon>Alphaproteobacteria</taxon>
        <taxon>Rhodobacterales</taxon>
        <taxon>Paracoccaceae</taxon>
        <taxon>Cognatishimia</taxon>
    </lineage>
</organism>
<dbReference type="RefSeq" id="WP_084605057.1">
    <property type="nucleotide sequence ID" value="NZ_FQWM01000012.1"/>
</dbReference>
<keyword evidence="3" id="KW-1185">Reference proteome</keyword>
<dbReference type="Proteomes" id="UP000184211">
    <property type="component" value="Unassembled WGS sequence"/>
</dbReference>
<dbReference type="OrthoDB" id="9796589at2"/>
<evidence type="ECO:0000259" key="1">
    <source>
        <dbReference type="Pfam" id="PF01575"/>
    </source>
</evidence>
<dbReference type="InterPro" id="IPR002539">
    <property type="entry name" value="MaoC-like_dom"/>
</dbReference>
<dbReference type="SUPFAM" id="SSF54637">
    <property type="entry name" value="Thioesterase/thiol ester dehydrase-isomerase"/>
    <property type="match status" value="1"/>
</dbReference>
<dbReference type="Gene3D" id="3.10.129.10">
    <property type="entry name" value="Hotdog Thioesterase"/>
    <property type="match status" value="1"/>
</dbReference>
<accession>A0A1M5WHV0</accession>
<dbReference type="CDD" id="cd03449">
    <property type="entry name" value="R_hydratase"/>
    <property type="match status" value="1"/>
</dbReference>
<proteinExistence type="predicted"/>
<dbReference type="InterPro" id="IPR029069">
    <property type="entry name" value="HotDog_dom_sf"/>
</dbReference>
<evidence type="ECO:0000313" key="3">
    <source>
        <dbReference type="Proteomes" id="UP000184211"/>
    </source>
</evidence>
<evidence type="ECO:0000313" key="2">
    <source>
        <dbReference type="EMBL" id="SHH87119.1"/>
    </source>
</evidence>
<dbReference type="PANTHER" id="PTHR43664:SF1">
    <property type="entry name" value="BETA-METHYLMALYL-COA DEHYDRATASE"/>
    <property type="match status" value="1"/>
</dbReference>
<gene>
    <name evidence="2" type="ORF">SAMN04488044_0131</name>
</gene>
<dbReference type="AlphaFoldDB" id="A0A1M5WHV0"/>
<name>A0A1M5WHV0_9RHOB</name>
<reference evidence="3" key="1">
    <citation type="submission" date="2016-11" db="EMBL/GenBank/DDBJ databases">
        <authorList>
            <person name="Varghese N."/>
            <person name="Submissions S."/>
        </authorList>
    </citation>
    <scope>NUCLEOTIDE SEQUENCE [LARGE SCALE GENOMIC DNA]</scope>
    <source>
        <strain evidence="3">DSM 28223</strain>
    </source>
</reference>
<dbReference type="InterPro" id="IPR052342">
    <property type="entry name" value="MCH/BMMD"/>
</dbReference>
<protein>
    <submittedName>
        <fullName evidence="2">3-hydroxybutyryl-CoA dehydratase</fullName>
    </submittedName>
</protein>
<feature type="domain" description="MaoC-like" evidence="1">
    <location>
        <begin position="18"/>
        <end position="110"/>
    </location>
</feature>
<dbReference type="STRING" id="870908.SAMN04488044_0131"/>